<proteinExistence type="predicted"/>
<accession>A0AC60P2Y0</accession>
<comment type="caution">
    <text evidence="1">The sequence shown here is derived from an EMBL/GenBank/DDBJ whole genome shotgun (WGS) entry which is preliminary data.</text>
</comment>
<evidence type="ECO:0000313" key="1">
    <source>
        <dbReference type="EMBL" id="KAG0413671.1"/>
    </source>
</evidence>
<keyword evidence="2" id="KW-1185">Reference proteome</keyword>
<gene>
    <name evidence="1" type="ORF">HPB47_009192</name>
</gene>
<dbReference type="EMBL" id="JABSTQ010011242">
    <property type="protein sequence ID" value="KAG0413671.1"/>
    <property type="molecule type" value="Genomic_DNA"/>
</dbReference>
<reference evidence="1 2" key="1">
    <citation type="journal article" date="2020" name="Cell">
        <title>Large-Scale Comparative Analyses of Tick Genomes Elucidate Their Genetic Diversity and Vector Capacities.</title>
        <authorList>
            <consortium name="Tick Genome and Microbiome Consortium (TIGMIC)"/>
            <person name="Jia N."/>
            <person name="Wang J."/>
            <person name="Shi W."/>
            <person name="Du L."/>
            <person name="Sun Y."/>
            <person name="Zhan W."/>
            <person name="Jiang J.F."/>
            <person name="Wang Q."/>
            <person name="Zhang B."/>
            <person name="Ji P."/>
            <person name="Bell-Sakyi L."/>
            <person name="Cui X.M."/>
            <person name="Yuan T.T."/>
            <person name="Jiang B.G."/>
            <person name="Yang W.F."/>
            <person name="Lam T.T."/>
            <person name="Chang Q.C."/>
            <person name="Ding S.J."/>
            <person name="Wang X.J."/>
            <person name="Zhu J.G."/>
            <person name="Ruan X.D."/>
            <person name="Zhao L."/>
            <person name="Wei J.T."/>
            <person name="Ye R.Z."/>
            <person name="Que T.C."/>
            <person name="Du C.H."/>
            <person name="Zhou Y.H."/>
            <person name="Cheng J.X."/>
            <person name="Dai P.F."/>
            <person name="Guo W.B."/>
            <person name="Han X.H."/>
            <person name="Huang E.J."/>
            <person name="Li L.F."/>
            <person name="Wei W."/>
            <person name="Gao Y.C."/>
            <person name="Liu J.Z."/>
            <person name="Shao H.Z."/>
            <person name="Wang X."/>
            <person name="Wang C.C."/>
            <person name="Yang T.C."/>
            <person name="Huo Q.B."/>
            <person name="Li W."/>
            <person name="Chen H.Y."/>
            <person name="Chen S.E."/>
            <person name="Zhou L.G."/>
            <person name="Ni X.B."/>
            <person name="Tian J.H."/>
            <person name="Sheng Y."/>
            <person name="Liu T."/>
            <person name="Pan Y.S."/>
            <person name="Xia L.Y."/>
            <person name="Li J."/>
            <person name="Zhao F."/>
            <person name="Cao W.C."/>
        </authorList>
    </citation>
    <scope>NUCLEOTIDE SEQUENCE [LARGE SCALE GENOMIC DNA]</scope>
    <source>
        <strain evidence="1">Iper-2018</strain>
    </source>
</reference>
<evidence type="ECO:0000313" key="2">
    <source>
        <dbReference type="Proteomes" id="UP000805193"/>
    </source>
</evidence>
<organism evidence="1 2">
    <name type="scientific">Ixodes persulcatus</name>
    <name type="common">Taiga tick</name>
    <dbReference type="NCBI Taxonomy" id="34615"/>
    <lineage>
        <taxon>Eukaryota</taxon>
        <taxon>Metazoa</taxon>
        <taxon>Ecdysozoa</taxon>
        <taxon>Arthropoda</taxon>
        <taxon>Chelicerata</taxon>
        <taxon>Arachnida</taxon>
        <taxon>Acari</taxon>
        <taxon>Parasitiformes</taxon>
        <taxon>Ixodida</taxon>
        <taxon>Ixodoidea</taxon>
        <taxon>Ixodidae</taxon>
        <taxon>Ixodinae</taxon>
        <taxon>Ixodes</taxon>
    </lineage>
</organism>
<name>A0AC60P2Y0_IXOPE</name>
<feature type="non-terminal residue" evidence="1">
    <location>
        <position position="230"/>
    </location>
</feature>
<sequence length="230" mass="25442">MNDEFRVARRGVTVTALQRVGLEKKEEESDPFDVIFDKEVKKVGEEAVLVGQILQECAKGLKVRVAQHEHLDNETAEYIIGRIWSGFKKVIKKTAQVVVNVGKAIIPTKVVYIVKDLIQKKIGGYALAEDKSSGGLVLALAKDMDDLGKALIEKGVDVVLKKAKARAMEMCEILGLIGLERKEESDPFDVIVDNEEKKVGEEAVLVGQILQECAKGLKVRVAQHEHLDNE</sequence>
<dbReference type="Proteomes" id="UP000805193">
    <property type="component" value="Unassembled WGS sequence"/>
</dbReference>
<protein>
    <submittedName>
        <fullName evidence="1">Uncharacterized protein</fullName>
    </submittedName>
</protein>